<dbReference type="SUPFAM" id="SSF54719">
    <property type="entry name" value="Fe,Mn superoxide dismutase (SOD), C-terminal domain"/>
    <property type="match status" value="1"/>
</dbReference>
<dbReference type="InterPro" id="IPR036324">
    <property type="entry name" value="Mn/Fe_SOD_N_sf"/>
</dbReference>
<evidence type="ECO:0000313" key="4">
    <source>
        <dbReference type="Proteomes" id="UP000272025"/>
    </source>
</evidence>
<evidence type="ECO:0000259" key="2">
    <source>
        <dbReference type="Pfam" id="PF02777"/>
    </source>
</evidence>
<dbReference type="OrthoDB" id="275227at2759"/>
<dbReference type="RefSeq" id="XP_028464605.1">
    <property type="nucleotide sequence ID" value="XM_028609976.1"/>
</dbReference>
<dbReference type="PANTHER" id="PTHR43595">
    <property type="entry name" value="37S RIBOSOMAL PROTEIN S26, MITOCHONDRIAL"/>
    <property type="match status" value="1"/>
</dbReference>
<dbReference type="AlphaFoldDB" id="A0A3N2PQK4"/>
<dbReference type="Proteomes" id="UP000272025">
    <property type="component" value="Unassembled WGS sequence"/>
</dbReference>
<accession>A0A3N2PQK4</accession>
<dbReference type="SUPFAM" id="SSF46609">
    <property type="entry name" value="Fe,Mn superoxide dismutase (SOD), N-terminal domain"/>
    <property type="match status" value="1"/>
</dbReference>
<dbReference type="GeneID" id="39578454"/>
<sequence>MIRSRVRIPRLRVLAPQLASQQRSLHSVPKLDHDYSEGVPGLFSPDGFHMAWTQQMTYTLDKLNALVAGTDLETRDTKQILHATARDPDQAPIFNHASMAHNTHFFFKNLTPAPKPMPSALAADLSHSFSSPETLRRELVLTASAMFGPGFVWLVKSPTASPGSGSSSFSSFSSSSASSSASSSGLLGGASEPEPSYRILTTYLAGTPYSGAHWRQQPQDMNTAGAHGSAAGFIRSSQRAQQVAARPPGALEVVPLLCLSTWEHVWLRDYGVGGKKAFAEAWWEVVDWEAVAEAASIRARPGFKV</sequence>
<dbReference type="GO" id="GO:0005737">
    <property type="term" value="C:cytoplasm"/>
    <property type="evidence" value="ECO:0007669"/>
    <property type="project" value="TreeGrafter"/>
</dbReference>
<dbReference type="STRING" id="1314773.A0A3N2PQK4"/>
<gene>
    <name evidence="3" type="ORF">SODALDRAFT_325384</name>
</gene>
<name>A0A3N2PQK4_SODAK</name>
<reference evidence="3 4" key="1">
    <citation type="journal article" date="2018" name="Mol. Ecol.">
        <title>The obligate alkalophilic soda-lake fungus Sodiomyces alkalinus has shifted to a protein diet.</title>
        <authorList>
            <person name="Grum-Grzhimaylo A.A."/>
            <person name="Falkoski D.L."/>
            <person name="van den Heuvel J."/>
            <person name="Valero-Jimenez C.A."/>
            <person name="Min B."/>
            <person name="Choi I.G."/>
            <person name="Lipzen A."/>
            <person name="Daum C.G."/>
            <person name="Aanen D.K."/>
            <person name="Tsang A."/>
            <person name="Henrissat B."/>
            <person name="Bilanenko E.N."/>
            <person name="de Vries R.P."/>
            <person name="van Kan J.A.L."/>
            <person name="Grigoriev I.V."/>
            <person name="Debets A.J.M."/>
        </authorList>
    </citation>
    <scope>NUCLEOTIDE SEQUENCE [LARGE SCALE GENOMIC DNA]</scope>
    <source>
        <strain evidence="3 4">F11</strain>
    </source>
</reference>
<dbReference type="InterPro" id="IPR036314">
    <property type="entry name" value="SOD_C_sf"/>
</dbReference>
<dbReference type="GO" id="GO:0046872">
    <property type="term" value="F:metal ion binding"/>
    <property type="evidence" value="ECO:0007669"/>
    <property type="project" value="InterPro"/>
</dbReference>
<dbReference type="Gene3D" id="3.55.40.20">
    <property type="entry name" value="Iron/manganese superoxide dismutase, C-terminal domain"/>
    <property type="match status" value="1"/>
</dbReference>
<evidence type="ECO:0000256" key="1">
    <source>
        <dbReference type="ARBA" id="ARBA00037226"/>
    </source>
</evidence>
<comment type="function">
    <text evidence="1">Component of the mitochondrial ribosome (mitoribosome), a dedicated translation machinery responsible for the synthesis of mitochondrial genome-encoded proteins, including at least some of the essential transmembrane subunits of the mitochondrial respiratory chain. The mitoribosomes are attached to the mitochondrial inner membrane and translation products are cotranslationally integrated into the membrane.</text>
</comment>
<proteinExistence type="predicted"/>
<dbReference type="Pfam" id="PF02777">
    <property type="entry name" value="Sod_Fe_C"/>
    <property type="match status" value="1"/>
</dbReference>
<dbReference type="EMBL" id="ML119058">
    <property type="protein sequence ID" value="ROT36799.1"/>
    <property type="molecule type" value="Genomic_DNA"/>
</dbReference>
<evidence type="ECO:0000313" key="3">
    <source>
        <dbReference type="EMBL" id="ROT36799.1"/>
    </source>
</evidence>
<dbReference type="GO" id="GO:0004784">
    <property type="term" value="F:superoxide dismutase activity"/>
    <property type="evidence" value="ECO:0007669"/>
    <property type="project" value="InterPro"/>
</dbReference>
<dbReference type="PANTHER" id="PTHR43595:SF2">
    <property type="entry name" value="SMALL RIBOSOMAL SUBUNIT PROTEIN MS42"/>
    <property type="match status" value="1"/>
</dbReference>
<protein>
    <submittedName>
        <fullName evidence="3">Superoxide dismutase</fullName>
    </submittedName>
</protein>
<feature type="domain" description="Manganese/iron superoxide dismutase C-terminal" evidence="2">
    <location>
        <begin position="252"/>
        <end position="293"/>
    </location>
</feature>
<dbReference type="InterPro" id="IPR019832">
    <property type="entry name" value="Mn/Fe_SOD_C"/>
</dbReference>
<organism evidence="3 4">
    <name type="scientific">Sodiomyces alkalinus (strain CBS 110278 / VKM F-3762 / F11)</name>
    <name type="common">Alkaliphilic filamentous fungus</name>
    <dbReference type="NCBI Taxonomy" id="1314773"/>
    <lineage>
        <taxon>Eukaryota</taxon>
        <taxon>Fungi</taxon>
        <taxon>Dikarya</taxon>
        <taxon>Ascomycota</taxon>
        <taxon>Pezizomycotina</taxon>
        <taxon>Sordariomycetes</taxon>
        <taxon>Hypocreomycetidae</taxon>
        <taxon>Glomerellales</taxon>
        <taxon>Plectosphaerellaceae</taxon>
        <taxon>Sodiomyces</taxon>
    </lineage>
</organism>
<keyword evidence="4" id="KW-1185">Reference proteome</keyword>